<evidence type="ECO:0000313" key="1">
    <source>
        <dbReference type="EMBL" id="QES25339.1"/>
    </source>
</evidence>
<gene>
    <name evidence="1" type="ORF">DEJ47_01700</name>
</gene>
<dbReference type="AlphaFoldDB" id="A0A5P2BAF8"/>
<reference evidence="1 2" key="1">
    <citation type="submission" date="2018-05" db="EMBL/GenBank/DDBJ databases">
        <title>Streptomyces venezuelae.</title>
        <authorList>
            <person name="Kim W."/>
            <person name="Lee N."/>
            <person name="Cho B.-K."/>
        </authorList>
    </citation>
    <scope>NUCLEOTIDE SEQUENCE [LARGE SCALE GENOMIC DNA]</scope>
    <source>
        <strain evidence="1 2">ATCC 14583</strain>
    </source>
</reference>
<organism evidence="1 2">
    <name type="scientific">Streptomyces venezuelae</name>
    <dbReference type="NCBI Taxonomy" id="54571"/>
    <lineage>
        <taxon>Bacteria</taxon>
        <taxon>Bacillati</taxon>
        <taxon>Actinomycetota</taxon>
        <taxon>Actinomycetes</taxon>
        <taxon>Kitasatosporales</taxon>
        <taxon>Streptomycetaceae</taxon>
        <taxon>Streptomyces</taxon>
    </lineage>
</organism>
<keyword evidence="2" id="KW-1185">Reference proteome</keyword>
<accession>A0A5P2BAF8</accession>
<evidence type="ECO:0000313" key="2">
    <source>
        <dbReference type="Proteomes" id="UP000323046"/>
    </source>
</evidence>
<dbReference type="RefSeq" id="WP_150164201.1">
    <property type="nucleotide sequence ID" value="NZ_CP029193.1"/>
</dbReference>
<sequence length="151" mass="17059">MSSAHHLAVIDLLRSRDFPTESGRSEHGSQGPGFHIAELLTSDTFWEDDGTRWHLTEEQYDAERDALTVLLADRWGPPQQFSLASLFERSMAADIGEAEEEIPEPWAHLSSCVPDLHLWRVDGRWIALGVAQWDKELPFQLLAVVTETDPP</sequence>
<dbReference type="EMBL" id="CP029193">
    <property type="protein sequence ID" value="QES25339.1"/>
    <property type="molecule type" value="Genomic_DNA"/>
</dbReference>
<protein>
    <submittedName>
        <fullName evidence="1">Uncharacterized protein</fullName>
    </submittedName>
</protein>
<proteinExistence type="predicted"/>
<dbReference type="OrthoDB" id="3478947at2"/>
<dbReference type="Proteomes" id="UP000323046">
    <property type="component" value="Chromosome"/>
</dbReference>
<name>A0A5P2BAF8_STRVZ</name>